<dbReference type="Proteomes" id="UP001279734">
    <property type="component" value="Unassembled WGS sequence"/>
</dbReference>
<feature type="region of interest" description="Disordered" evidence="1">
    <location>
        <begin position="1"/>
        <end position="71"/>
    </location>
</feature>
<feature type="compositionally biased region" description="Polar residues" evidence="1">
    <location>
        <begin position="42"/>
        <end position="60"/>
    </location>
</feature>
<accession>A0AAD3XW31</accession>
<evidence type="ECO:0000313" key="2">
    <source>
        <dbReference type="EMBL" id="GMH18316.1"/>
    </source>
</evidence>
<organism evidence="2 3">
    <name type="scientific">Nepenthes gracilis</name>
    <name type="common">Slender pitcher plant</name>
    <dbReference type="NCBI Taxonomy" id="150966"/>
    <lineage>
        <taxon>Eukaryota</taxon>
        <taxon>Viridiplantae</taxon>
        <taxon>Streptophyta</taxon>
        <taxon>Embryophyta</taxon>
        <taxon>Tracheophyta</taxon>
        <taxon>Spermatophyta</taxon>
        <taxon>Magnoliopsida</taxon>
        <taxon>eudicotyledons</taxon>
        <taxon>Gunneridae</taxon>
        <taxon>Pentapetalae</taxon>
        <taxon>Caryophyllales</taxon>
        <taxon>Nepenthaceae</taxon>
        <taxon>Nepenthes</taxon>
    </lineage>
</organism>
<dbReference type="EMBL" id="BSYO01000019">
    <property type="protein sequence ID" value="GMH18316.1"/>
    <property type="molecule type" value="Genomic_DNA"/>
</dbReference>
<name>A0AAD3XW31_NEPGR</name>
<dbReference type="AlphaFoldDB" id="A0AAD3XW31"/>
<gene>
    <name evidence="2" type="ORF">Nepgr_020157</name>
</gene>
<protein>
    <submittedName>
        <fullName evidence="2">Uncharacterized protein</fullName>
    </submittedName>
</protein>
<evidence type="ECO:0000256" key="1">
    <source>
        <dbReference type="SAM" id="MobiDB-lite"/>
    </source>
</evidence>
<evidence type="ECO:0000313" key="3">
    <source>
        <dbReference type="Proteomes" id="UP001279734"/>
    </source>
</evidence>
<keyword evidence="3" id="KW-1185">Reference proteome</keyword>
<proteinExistence type="predicted"/>
<reference evidence="2" key="1">
    <citation type="submission" date="2023-05" db="EMBL/GenBank/DDBJ databases">
        <title>Nepenthes gracilis genome sequencing.</title>
        <authorList>
            <person name="Fukushima K."/>
        </authorList>
    </citation>
    <scope>NUCLEOTIDE SEQUENCE</scope>
    <source>
        <strain evidence="2">SING2019-196</strain>
    </source>
</reference>
<sequence length="88" mass="9459">MKICRDLPPRMARRSPTLLSPASTGPLPAGEAPLNAPCPEGGQTTISGSSRLKTNAASHSLTERHDWPSQVNCQKYEDASFGRTSTHQ</sequence>
<comment type="caution">
    <text evidence="2">The sequence shown here is derived from an EMBL/GenBank/DDBJ whole genome shotgun (WGS) entry which is preliminary data.</text>
</comment>